<evidence type="ECO:0008006" key="3">
    <source>
        <dbReference type="Google" id="ProtNLM"/>
    </source>
</evidence>
<dbReference type="RefSeq" id="WP_283934531.1">
    <property type="nucleotide sequence ID" value="NZ_CP126101.1"/>
</dbReference>
<sequence length="233" mass="26418">MIKKWLMLSFLLIYLTGCQPFIGGQSVIDWVDFIQWNDHNYTGVLNSELADASFIDKEIGEVRFKVADNVTNSSYQLKDGDAAFHEKGTKLYSIKGEDNIIAVKDKAAINGYRIYFAIDNSEYKWHFEDVSLDQVKKIEIYKSAPPTGNQQIATISDKAKMENLLEILSNSKDAPAFQPNTSAGDPISYQIILYTDEPTAYKYGVHYDGNTYFWHPSETAILSGDIQHFISEK</sequence>
<organism evidence="1 2">
    <name type="scientific">Lysinibacillus pakistanensis</name>
    <dbReference type="NCBI Taxonomy" id="759811"/>
    <lineage>
        <taxon>Bacteria</taxon>
        <taxon>Bacillati</taxon>
        <taxon>Bacillota</taxon>
        <taxon>Bacilli</taxon>
        <taxon>Bacillales</taxon>
        <taxon>Bacillaceae</taxon>
        <taxon>Lysinibacillus</taxon>
    </lineage>
</organism>
<gene>
    <name evidence="1" type="ORF">QNH24_09650</name>
</gene>
<dbReference type="AlphaFoldDB" id="A0AAX3X2F5"/>
<reference evidence="1" key="1">
    <citation type="submission" date="2023-05" db="EMBL/GenBank/DDBJ databases">
        <title>Comparative genomics of Bacillaceae isolates and their secondary metabolite potential.</title>
        <authorList>
            <person name="Song L."/>
            <person name="Nielsen L.J."/>
            <person name="Mohite O."/>
            <person name="Xu X."/>
            <person name="Weber T."/>
            <person name="Kovacs A.T."/>
        </authorList>
    </citation>
    <scope>NUCLEOTIDE SEQUENCE</scope>
    <source>
        <strain evidence="1">LY1</strain>
    </source>
</reference>
<proteinExistence type="predicted"/>
<protein>
    <recommendedName>
        <fullName evidence="3">Lipoprotein</fullName>
    </recommendedName>
</protein>
<dbReference type="Proteomes" id="UP001178322">
    <property type="component" value="Chromosome"/>
</dbReference>
<accession>A0AAX3X2F5</accession>
<evidence type="ECO:0000313" key="2">
    <source>
        <dbReference type="Proteomes" id="UP001178322"/>
    </source>
</evidence>
<name>A0AAX3X2F5_9BACI</name>
<dbReference type="EMBL" id="CP126101">
    <property type="protein sequence ID" value="WHY53473.1"/>
    <property type="molecule type" value="Genomic_DNA"/>
</dbReference>
<evidence type="ECO:0000313" key="1">
    <source>
        <dbReference type="EMBL" id="WHY53473.1"/>
    </source>
</evidence>